<dbReference type="Proteomes" id="UP001196413">
    <property type="component" value="Unassembled WGS sequence"/>
</dbReference>
<dbReference type="EMBL" id="JAHQIW010003527">
    <property type="protein sequence ID" value="KAJ1358948.1"/>
    <property type="molecule type" value="Genomic_DNA"/>
</dbReference>
<comment type="caution">
    <text evidence="3">The sequence shown here is derived from an EMBL/GenBank/DDBJ whole genome shotgun (WGS) entry which is preliminary data.</text>
</comment>
<reference evidence="3" key="1">
    <citation type="submission" date="2021-06" db="EMBL/GenBank/DDBJ databases">
        <title>Parelaphostrongylus tenuis whole genome reference sequence.</title>
        <authorList>
            <person name="Garwood T.J."/>
            <person name="Larsen P.A."/>
            <person name="Fountain-Jones N.M."/>
            <person name="Garbe J.R."/>
            <person name="Macchietto M.G."/>
            <person name="Kania S.A."/>
            <person name="Gerhold R.W."/>
            <person name="Richards J.E."/>
            <person name="Wolf T.M."/>
        </authorList>
    </citation>
    <scope>NUCLEOTIDE SEQUENCE</scope>
    <source>
        <strain evidence="3">MNPRO001-30</strain>
        <tissue evidence="3">Meninges</tissue>
    </source>
</reference>
<dbReference type="GO" id="GO:0016491">
    <property type="term" value="F:oxidoreductase activity"/>
    <property type="evidence" value="ECO:0007669"/>
    <property type="project" value="InterPro"/>
</dbReference>
<organism evidence="3 4">
    <name type="scientific">Parelaphostrongylus tenuis</name>
    <name type="common">Meningeal worm</name>
    <dbReference type="NCBI Taxonomy" id="148309"/>
    <lineage>
        <taxon>Eukaryota</taxon>
        <taxon>Metazoa</taxon>
        <taxon>Ecdysozoa</taxon>
        <taxon>Nematoda</taxon>
        <taxon>Chromadorea</taxon>
        <taxon>Rhabditida</taxon>
        <taxon>Rhabditina</taxon>
        <taxon>Rhabditomorpha</taxon>
        <taxon>Strongyloidea</taxon>
        <taxon>Metastrongylidae</taxon>
        <taxon>Parelaphostrongylus</taxon>
    </lineage>
</organism>
<keyword evidence="1" id="KW-1133">Transmembrane helix</keyword>
<dbReference type="InterPro" id="IPR005804">
    <property type="entry name" value="FA_desaturase_dom"/>
</dbReference>
<feature type="domain" description="Fatty acid desaturase" evidence="2">
    <location>
        <begin position="132"/>
        <end position="335"/>
    </location>
</feature>
<dbReference type="AlphaFoldDB" id="A0AAD5QNP9"/>
<dbReference type="Pfam" id="PF00487">
    <property type="entry name" value="FA_desaturase"/>
    <property type="match status" value="1"/>
</dbReference>
<feature type="transmembrane region" description="Helical" evidence="1">
    <location>
        <begin position="109"/>
        <end position="127"/>
    </location>
</feature>
<evidence type="ECO:0000313" key="4">
    <source>
        <dbReference type="Proteomes" id="UP001196413"/>
    </source>
</evidence>
<name>A0AAD5QNP9_PARTN</name>
<accession>A0AAD5QNP9</accession>
<protein>
    <submittedName>
        <fullName evidence="3">Acetyltransferase</fullName>
    </submittedName>
</protein>
<evidence type="ECO:0000313" key="3">
    <source>
        <dbReference type="EMBL" id="KAJ1358948.1"/>
    </source>
</evidence>
<gene>
    <name evidence="3" type="primary">FAT2_3</name>
    <name evidence="3" type="ORF">KIN20_017533</name>
</gene>
<proteinExistence type="predicted"/>
<keyword evidence="4" id="KW-1185">Reference proteome</keyword>
<dbReference type="PANTHER" id="PTHR32100">
    <property type="entry name" value="OMEGA-6 FATTY ACID DESATURASE, CHLOROPLASTIC"/>
    <property type="match status" value="1"/>
</dbReference>
<keyword evidence="1" id="KW-0472">Membrane</keyword>
<keyword evidence="1" id="KW-0812">Transmembrane</keyword>
<feature type="transmembrane region" description="Helical" evidence="1">
    <location>
        <begin position="133"/>
        <end position="153"/>
    </location>
</feature>
<evidence type="ECO:0000259" key="2">
    <source>
        <dbReference type="Pfam" id="PF00487"/>
    </source>
</evidence>
<dbReference type="InterPro" id="IPR012171">
    <property type="entry name" value="Fatty_acid_desaturase"/>
</dbReference>
<dbReference type="CDD" id="cd03507">
    <property type="entry name" value="Delta12-FADS-like"/>
    <property type="match status" value="1"/>
</dbReference>
<dbReference type="GO" id="GO:0006629">
    <property type="term" value="P:lipid metabolic process"/>
    <property type="evidence" value="ECO:0007669"/>
    <property type="project" value="InterPro"/>
</dbReference>
<sequence length="431" mass="50349">MADPSWFDKHRQVFRGGIPFVTAFTGGWVKTAGCSGHGMRAASLPRASITHWPADDCIPDMTAPTNLLKQAKDRQDTYVPPPKLPTVDDVRKAIPPHCFERNLLTSIRYLVQDLLILIGLYIILPYVERYFGWIGYLGWCWIFGICASALFVVGHDCGHGSFSEYEWVNDLCGHIAHAPILAPYWPWQKSHRQHHQYTSHLNRDKGHPWVTEEKFMKKTLLEKYFASLPISGLIRWNPIYTIVGLPDGSHFWPWSRLFTTTADRDSAWPPHNESLLAIFWRICAEPRYHVYRIARIAFVLCDYSVYKWFKYYYIPLLFQGLILVIITYLQHHTDDIEVYENDEWSFVRGVTQTIDRKYGFGLDTIMHHITDGRPELILDPLKDTPYGYKAETNYDFFFKYLWANIRLDYLIRKSKGVFQYRFAVEKAAKSC</sequence>
<evidence type="ECO:0000256" key="1">
    <source>
        <dbReference type="SAM" id="Phobius"/>
    </source>
</evidence>